<feature type="region of interest" description="Disordered" evidence="4">
    <location>
        <begin position="263"/>
        <end position="299"/>
    </location>
</feature>
<dbReference type="PROSITE" id="PS50293">
    <property type="entry name" value="TPR_REGION"/>
    <property type="match status" value="1"/>
</dbReference>
<name>I2CPK1_NANGC</name>
<dbReference type="SUPFAM" id="SSF48452">
    <property type="entry name" value="TPR-like"/>
    <property type="match status" value="1"/>
</dbReference>
<dbReference type="Gene3D" id="1.25.40.10">
    <property type="entry name" value="Tetratricopeptide repeat domain"/>
    <property type="match status" value="1"/>
</dbReference>
<dbReference type="Pfam" id="PF13181">
    <property type="entry name" value="TPR_8"/>
    <property type="match status" value="2"/>
</dbReference>
<reference evidence="5" key="2">
    <citation type="journal article" date="2012" name="Nat. Commun.">
        <title>Draft genome sequence and genetic transformation of the oleaginous alga Nannochloropis gaditana.</title>
        <authorList>
            <person name="Radakovits R."/>
            <person name="Jinkerson R.E."/>
            <person name="Fuerstenberg S.I."/>
            <person name="Tae H."/>
            <person name="Settlage R.E."/>
            <person name="Boore J.L."/>
            <person name="Posewitz M.C."/>
        </authorList>
    </citation>
    <scope>NUCLEOTIDE SEQUENCE</scope>
    <source>
        <strain evidence="5">CCMP526</strain>
    </source>
</reference>
<dbReference type="GO" id="GO:0006620">
    <property type="term" value="P:post-translational protein targeting to endoplasmic reticulum membrane"/>
    <property type="evidence" value="ECO:0007669"/>
    <property type="project" value="TreeGrafter"/>
</dbReference>
<evidence type="ECO:0000256" key="1">
    <source>
        <dbReference type="ARBA" id="ARBA00022737"/>
    </source>
</evidence>
<evidence type="ECO:0000313" key="5">
    <source>
        <dbReference type="EMBL" id="AFJ68834.1"/>
    </source>
</evidence>
<proteinExistence type="evidence at transcript level"/>
<evidence type="ECO:0000256" key="2">
    <source>
        <dbReference type="ARBA" id="ARBA00022803"/>
    </source>
</evidence>
<dbReference type="InterPro" id="IPR047150">
    <property type="entry name" value="SGT"/>
</dbReference>
<feature type="non-terminal residue" evidence="5">
    <location>
        <position position="299"/>
    </location>
</feature>
<keyword evidence="1" id="KW-0677">Repeat</keyword>
<dbReference type="InterPro" id="IPR011990">
    <property type="entry name" value="TPR-like_helical_dom_sf"/>
</dbReference>
<reference evidence="5" key="1">
    <citation type="journal article" date="2012" name="Bioengineered">
        <title>Additional insights into the genome of the oleaginous model alga Nannochloropsis gaditana.</title>
        <authorList>
            <person name="Jinkerson R.E."/>
            <person name="Radakovits R."/>
            <person name="Posewitz M.C."/>
        </authorList>
    </citation>
    <scope>NUCLEOTIDE SEQUENCE</scope>
    <source>
        <strain evidence="5">CCMP526</strain>
    </source>
</reference>
<gene>
    <name evidence="5" type="ORF">NGATSA_3041900</name>
</gene>
<accession>I2CPK1</accession>
<sequence length="299" mass="31631">MVGMDEQQSGKALSLAILEDLQGSAQTPEMESALATLRSTLGVDPAQGSDIAAYSYKPATLSQIFTAGVQALKLQTVGVEMAALKADPLFQQYLGKITEKGFFKDVEEGSKAYIDRFMKAAAKFKEKQEQVSSATPSPADQARADALKGEGNAAISAKDYEKADICYTKAITLVPAGASSHLYYSNRAAARSHLGNHSGAVEDAQKAIELNPSYSKAYSRLGYAHFYLQQYSKAKDAYTKALDLDPANAANKEYLAKAEAKIAEAEGKEEGGEEEEGRGGGGGGMPDFSQLAGLMGGLG</sequence>
<dbReference type="AlphaFoldDB" id="I2CPK1"/>
<dbReference type="EMBL" id="JU967656">
    <property type="protein sequence ID" value="AFJ68834.1"/>
    <property type="molecule type" value="mRNA"/>
</dbReference>
<organism evidence="5">
    <name type="scientific">Nannochloropsis gaditana (strain CCMP526)</name>
    <name type="common">Green microalga</name>
    <name type="synonym">Microchloropsis gaditana</name>
    <dbReference type="NCBI Taxonomy" id="1093141"/>
    <lineage>
        <taxon>Eukaryota</taxon>
        <taxon>Sar</taxon>
        <taxon>Stramenopiles</taxon>
        <taxon>Ochrophyta</taxon>
        <taxon>Eustigmatophyceae</taxon>
        <taxon>Eustigmatales</taxon>
        <taxon>Monodopsidaceae</taxon>
        <taxon>Nannochloropsis</taxon>
    </lineage>
</organism>
<feature type="repeat" description="TPR" evidence="3">
    <location>
        <begin position="144"/>
        <end position="177"/>
    </location>
</feature>
<dbReference type="GO" id="GO:0016020">
    <property type="term" value="C:membrane"/>
    <property type="evidence" value="ECO:0007669"/>
    <property type="project" value="TreeGrafter"/>
</dbReference>
<evidence type="ECO:0000256" key="3">
    <source>
        <dbReference type="PROSITE-ProRule" id="PRU00339"/>
    </source>
</evidence>
<dbReference type="SMART" id="SM00028">
    <property type="entry name" value="TPR"/>
    <property type="match status" value="3"/>
</dbReference>
<dbReference type="GO" id="GO:0060090">
    <property type="term" value="F:molecular adaptor activity"/>
    <property type="evidence" value="ECO:0007669"/>
    <property type="project" value="TreeGrafter"/>
</dbReference>
<keyword evidence="2 3" id="KW-0802">TPR repeat</keyword>
<dbReference type="PANTHER" id="PTHR45831">
    <property type="entry name" value="LD24721P"/>
    <property type="match status" value="1"/>
</dbReference>
<evidence type="ECO:0000256" key="4">
    <source>
        <dbReference type="SAM" id="MobiDB-lite"/>
    </source>
</evidence>
<dbReference type="PANTHER" id="PTHR45831:SF2">
    <property type="entry name" value="LD24721P"/>
    <property type="match status" value="1"/>
</dbReference>
<dbReference type="Pfam" id="PF00515">
    <property type="entry name" value="TPR_1"/>
    <property type="match status" value="1"/>
</dbReference>
<dbReference type="InterPro" id="IPR019734">
    <property type="entry name" value="TPR_rpt"/>
</dbReference>
<dbReference type="PROSITE" id="PS50005">
    <property type="entry name" value="TPR"/>
    <property type="match status" value="2"/>
</dbReference>
<protein>
    <submittedName>
        <fullName evidence="5">Conserved tpr domain protein</fullName>
    </submittedName>
</protein>
<feature type="repeat" description="TPR" evidence="3">
    <location>
        <begin position="215"/>
        <end position="248"/>
    </location>
</feature>
<dbReference type="GO" id="GO:0072380">
    <property type="term" value="C:TRC complex"/>
    <property type="evidence" value="ECO:0007669"/>
    <property type="project" value="TreeGrafter"/>
</dbReference>